<name>A0A7D9HQ63_PARCT</name>
<evidence type="ECO:0000313" key="3">
    <source>
        <dbReference type="Proteomes" id="UP001152795"/>
    </source>
</evidence>
<organism evidence="2 3">
    <name type="scientific">Paramuricea clavata</name>
    <name type="common">Red gorgonian</name>
    <name type="synonym">Violescent sea-whip</name>
    <dbReference type="NCBI Taxonomy" id="317549"/>
    <lineage>
        <taxon>Eukaryota</taxon>
        <taxon>Metazoa</taxon>
        <taxon>Cnidaria</taxon>
        <taxon>Anthozoa</taxon>
        <taxon>Octocorallia</taxon>
        <taxon>Malacalcyonacea</taxon>
        <taxon>Plexauridae</taxon>
        <taxon>Paramuricea</taxon>
    </lineage>
</organism>
<dbReference type="Proteomes" id="UP001152795">
    <property type="component" value="Unassembled WGS sequence"/>
</dbReference>
<dbReference type="OrthoDB" id="9993828at2759"/>
<reference evidence="2" key="1">
    <citation type="submission" date="2020-04" db="EMBL/GenBank/DDBJ databases">
        <authorList>
            <person name="Alioto T."/>
            <person name="Alioto T."/>
            <person name="Gomez Garrido J."/>
        </authorList>
    </citation>
    <scope>NUCLEOTIDE SEQUENCE</scope>
    <source>
        <strain evidence="2">A484AB</strain>
    </source>
</reference>
<feature type="compositionally biased region" description="Basic and acidic residues" evidence="1">
    <location>
        <begin position="12"/>
        <end position="29"/>
    </location>
</feature>
<protein>
    <submittedName>
        <fullName evidence="2">Uncharacterized protein</fullName>
    </submittedName>
</protein>
<comment type="caution">
    <text evidence="2">The sequence shown here is derived from an EMBL/GenBank/DDBJ whole genome shotgun (WGS) entry which is preliminary data.</text>
</comment>
<dbReference type="AlphaFoldDB" id="A0A7D9HQ63"/>
<feature type="region of interest" description="Disordered" evidence="1">
    <location>
        <begin position="1"/>
        <end position="31"/>
    </location>
</feature>
<sequence length="986" mass="110922">MKKTLETGALQSKEDLNPEKESFPNESDRCSVSTFESLSINNSAIESFDDSLLDSYQDLEEKPMSSSVQTQELLDTEVHDEQSLDVHKPSAKSQSTLLCYSTPQSNTSEEDLTLQHVMGAISNLSIKMDNISKQHASLTELAFEDSEVRTSVNKIREANNIVELNDASPLLQWFYDEITETAVLRCLPCSQLQQEAEPSLAKLTPLQAQRILNSSGSGTLATGIFLKKDKTQALIKGHNATWYHQKTACIEHLCLIGFGSKQHKRAMEIYKQRKLSKEKRATSTSNIFRAAIVDIKMGAAGKHLETLVSFLACCSANVGSIGHGRNNFNDILSCLESTVNARMKKWLMEPLTSTLLPPHYWATVDKSTPSRTTNQAVLVVARDDTGTPCPIPVAAPVVYTEFQAATYDKLADILLQSIEDNFAKDVITRLCGVATDGPYYQARAFRDQLVQRSFGIEAKDCEDIFLPITWDAAHLTNLGVLDVKDSQTPSGTHFQKFIKRCNVFNTLLANGKGFAFLQMVDQDARRPVSYATQRFTSSSYDQWVKIEKSYNAFCKAFDLLNPHRDEEEETQYKILGSDFVADLLAFLDTLEPIVNLMLRVQSLDCPVWKLKLWWPKIKSEMEKGSRGDQAFYKRLAKVKNFIRPGGQFKGVDLLEGWLITKIDSDRDTPGNSEKLYTWKMREEEDIERDHNQFALDLMNAVDKRINSTVTKPYLTTLEIFDAGRLVSLQCGRRQDNGNVKLSVSEGEYESYGVEESKAVMKSISNLPHIISSGMDFDERLAHRNMLRIKEAIFAGVWNCFCPLWFRDEHNNPLPKKDADLIEITPSNSDTLFDVMYILKYSDGEEFTARLHEQSVYSSFYSQEEVYSIAKAPSCVMIDVVLAKGGPEAIAESYYSAMRAQQQSGGQSNDTLARRTKLNWCLPSLKKCESIIRESVELYLKGDGPNGKIKAHRITTFLSSRANMYNVSKVVDRVDSATGRCPFLADI</sequence>
<evidence type="ECO:0000256" key="1">
    <source>
        <dbReference type="SAM" id="MobiDB-lite"/>
    </source>
</evidence>
<keyword evidence="3" id="KW-1185">Reference proteome</keyword>
<gene>
    <name evidence="2" type="ORF">PACLA_8A053577</name>
</gene>
<proteinExistence type="predicted"/>
<dbReference type="EMBL" id="CACRXK020001285">
    <property type="protein sequence ID" value="CAB3988138.1"/>
    <property type="molecule type" value="Genomic_DNA"/>
</dbReference>
<accession>A0A7D9HQ63</accession>
<evidence type="ECO:0000313" key="2">
    <source>
        <dbReference type="EMBL" id="CAB3988138.1"/>
    </source>
</evidence>